<dbReference type="EMBL" id="CP095075">
    <property type="protein sequence ID" value="UOR11437.1"/>
    <property type="molecule type" value="Genomic_DNA"/>
</dbReference>
<dbReference type="Pfam" id="PF04854">
    <property type="entry name" value="DUF624"/>
    <property type="match status" value="1"/>
</dbReference>
<feature type="transmembrane region" description="Helical" evidence="1">
    <location>
        <begin position="110"/>
        <end position="131"/>
    </location>
</feature>
<dbReference type="InterPro" id="IPR006938">
    <property type="entry name" value="DUF624"/>
</dbReference>
<keyword evidence="3" id="KW-1185">Reference proteome</keyword>
<feature type="transmembrane region" description="Helical" evidence="1">
    <location>
        <begin position="172"/>
        <end position="191"/>
    </location>
</feature>
<gene>
    <name evidence="2" type="ORF">MUO15_17855</name>
</gene>
<keyword evidence="1" id="KW-0472">Membrane</keyword>
<accession>A0ABY4H9F9</accession>
<dbReference type="Proteomes" id="UP000830326">
    <property type="component" value="Chromosome"/>
</dbReference>
<organism evidence="2 3">
    <name type="scientific">Halobacillus amylolyticus</name>
    <dbReference type="NCBI Taxonomy" id="2932259"/>
    <lineage>
        <taxon>Bacteria</taxon>
        <taxon>Bacillati</taxon>
        <taxon>Bacillota</taxon>
        <taxon>Bacilli</taxon>
        <taxon>Bacillales</taxon>
        <taxon>Bacillaceae</taxon>
        <taxon>Halobacillus</taxon>
    </lineage>
</organism>
<sequence>MNLFGSQLYRIMEWVTRFAFLQVLWIVFTIAGLGIFGIFPSTIAVFSIIRNWILGKDHTPLFKSFIHYYKTEFWKSNLLGAFVLIIVSLISIDIYYVQLSSIFTWTYIPLFSFMLISVLFIFYTFPVFVHYDLTILQTLKNSFLIMLISPIQSLLIIISLISLFIIMRYLPALGFIFGISSYSFVTMWLSLHAFRNVSKMQAPSASNDS</sequence>
<keyword evidence="1" id="KW-1133">Transmembrane helix</keyword>
<evidence type="ECO:0000313" key="2">
    <source>
        <dbReference type="EMBL" id="UOR11437.1"/>
    </source>
</evidence>
<evidence type="ECO:0000256" key="1">
    <source>
        <dbReference type="SAM" id="Phobius"/>
    </source>
</evidence>
<proteinExistence type="predicted"/>
<keyword evidence="1" id="KW-0812">Transmembrane</keyword>
<evidence type="ECO:0000313" key="3">
    <source>
        <dbReference type="Proteomes" id="UP000830326"/>
    </source>
</evidence>
<name>A0ABY4H9F9_9BACI</name>
<protein>
    <submittedName>
        <fullName evidence="2">DUF624 domain-containing protein</fullName>
    </submittedName>
</protein>
<feature type="transmembrane region" description="Helical" evidence="1">
    <location>
        <begin position="78"/>
        <end position="98"/>
    </location>
</feature>
<reference evidence="2" key="1">
    <citation type="submission" date="2022-04" db="EMBL/GenBank/DDBJ databases">
        <title>Halobacillus sp. isolated from saltern.</title>
        <authorList>
            <person name="Won M."/>
            <person name="Lee C.-M."/>
            <person name="Woen H.-Y."/>
            <person name="Kwon S.-W."/>
        </authorList>
    </citation>
    <scope>NUCLEOTIDE SEQUENCE</scope>
    <source>
        <strain evidence="2">SSHM10-5</strain>
    </source>
</reference>
<feature type="transmembrane region" description="Helical" evidence="1">
    <location>
        <begin position="20"/>
        <end position="49"/>
    </location>
</feature>
<dbReference type="RefSeq" id="WP_245031388.1">
    <property type="nucleotide sequence ID" value="NZ_CP095075.1"/>
</dbReference>
<feature type="transmembrane region" description="Helical" evidence="1">
    <location>
        <begin position="143"/>
        <end position="166"/>
    </location>
</feature>